<evidence type="ECO:0008006" key="5">
    <source>
        <dbReference type="Google" id="ProtNLM"/>
    </source>
</evidence>
<organism evidence="3 4">
    <name type="scientific">Bianquea renquensis</name>
    <dbReference type="NCBI Taxonomy" id="2763661"/>
    <lineage>
        <taxon>Bacteria</taxon>
        <taxon>Bacillati</taxon>
        <taxon>Bacillota</taxon>
        <taxon>Clostridia</taxon>
        <taxon>Eubacteriales</taxon>
        <taxon>Bianqueaceae</taxon>
        <taxon>Bianquea</taxon>
    </lineage>
</organism>
<protein>
    <recommendedName>
        <fullName evidence="5">Pilus assembly protein</fullName>
    </recommendedName>
</protein>
<feature type="coiled-coil region" evidence="1">
    <location>
        <begin position="75"/>
        <end position="117"/>
    </location>
</feature>
<evidence type="ECO:0000256" key="1">
    <source>
        <dbReference type="SAM" id="Coils"/>
    </source>
</evidence>
<dbReference type="Proteomes" id="UP000657006">
    <property type="component" value="Unassembled WGS sequence"/>
</dbReference>
<evidence type="ECO:0000256" key="2">
    <source>
        <dbReference type="SAM" id="Phobius"/>
    </source>
</evidence>
<evidence type="ECO:0000313" key="3">
    <source>
        <dbReference type="EMBL" id="MBC8542480.1"/>
    </source>
</evidence>
<keyword evidence="2" id="KW-1133">Transmembrane helix</keyword>
<name>A0A926I0R3_9FIRM</name>
<keyword evidence="2" id="KW-0812">Transmembrane</keyword>
<dbReference type="InterPro" id="IPR035451">
    <property type="entry name" value="Ada-like_dom_sf"/>
</dbReference>
<accession>A0A926I0R3</accession>
<feature type="transmembrane region" description="Helical" evidence="2">
    <location>
        <begin position="12"/>
        <end position="35"/>
    </location>
</feature>
<dbReference type="RefSeq" id="WP_249289335.1">
    <property type="nucleotide sequence ID" value="NZ_JACRSQ010000002.1"/>
</dbReference>
<dbReference type="SUPFAM" id="SSF57884">
    <property type="entry name" value="Ada DNA repair protein, N-terminal domain (N-Ada 10)"/>
    <property type="match status" value="1"/>
</dbReference>
<reference evidence="3" key="1">
    <citation type="submission" date="2020-08" db="EMBL/GenBank/DDBJ databases">
        <title>Genome public.</title>
        <authorList>
            <person name="Liu C."/>
            <person name="Sun Q."/>
        </authorList>
    </citation>
    <scope>NUCLEOTIDE SEQUENCE</scope>
    <source>
        <strain evidence="3">NSJ-32</strain>
    </source>
</reference>
<sequence>MGETRIRFTRASLTVEAAVVVPMMILLMLPFLYFLKTTLVYETVRFALAETADVISQMAYLYDRLGLNDIHRLYNQEQAEQKQELGEAATMVEEEWLEAVRDRMQDIMDIIAKAEEIITRGPMSAEGYTAIINMLGREWAANRMKEALSHVNLEALGVKDGIQGLDFSASEFFYQDGVYQDLIALVVTYEWNIPQILGFQFPAVSIQIQTRAFTGQPTIGSEDSGQDKTSYYYRIGEGNHYHSLSCYLIKNSLVAMNEEEAQQAGFSPCLRCRPEQIQAFVYVTSGGEHYHKQGCSYIQPDLKAVTEEEIQTLGLQPCELCQGGGGGFL</sequence>
<evidence type="ECO:0000313" key="4">
    <source>
        <dbReference type="Proteomes" id="UP000657006"/>
    </source>
</evidence>
<comment type="caution">
    <text evidence="3">The sequence shown here is derived from an EMBL/GenBank/DDBJ whole genome shotgun (WGS) entry which is preliminary data.</text>
</comment>
<dbReference type="Gene3D" id="3.40.10.10">
    <property type="entry name" value="DNA Methylphosphotriester Repair Domain"/>
    <property type="match status" value="1"/>
</dbReference>
<dbReference type="AlphaFoldDB" id="A0A926I0R3"/>
<keyword evidence="4" id="KW-1185">Reference proteome</keyword>
<dbReference type="EMBL" id="JACRSQ010000002">
    <property type="protein sequence ID" value="MBC8542480.1"/>
    <property type="molecule type" value="Genomic_DNA"/>
</dbReference>
<gene>
    <name evidence="3" type="ORF">H8730_02815</name>
</gene>
<proteinExistence type="predicted"/>
<keyword evidence="1" id="KW-0175">Coiled coil</keyword>
<keyword evidence="2" id="KW-0472">Membrane</keyword>